<evidence type="ECO:0000256" key="4">
    <source>
        <dbReference type="ARBA" id="ARBA00023163"/>
    </source>
</evidence>
<dbReference type="PROSITE" id="PS50956">
    <property type="entry name" value="HTH_ASNC_2"/>
    <property type="match status" value="1"/>
</dbReference>
<evidence type="ECO:0000256" key="3">
    <source>
        <dbReference type="ARBA" id="ARBA00023159"/>
    </source>
</evidence>
<keyword evidence="1" id="KW-0805">Transcription regulation</keyword>
<dbReference type="PANTHER" id="PTHR30154:SF0">
    <property type="entry name" value="LEUCINE-RESPONSIVE REGULATORY PROTEIN"/>
    <property type="match status" value="1"/>
</dbReference>
<proteinExistence type="predicted"/>
<evidence type="ECO:0000313" key="7">
    <source>
        <dbReference type="Proteomes" id="UP000600877"/>
    </source>
</evidence>
<reference evidence="7" key="1">
    <citation type="journal article" date="2019" name="Int. J. Syst. Evol. Microbiol.">
        <title>The Global Catalogue of Microorganisms (GCM) 10K type strain sequencing project: providing services to taxonomists for standard genome sequencing and annotation.</title>
        <authorList>
            <consortium name="The Broad Institute Genomics Platform"/>
            <consortium name="The Broad Institute Genome Sequencing Center for Infectious Disease"/>
            <person name="Wu L."/>
            <person name="Ma J."/>
        </authorList>
    </citation>
    <scope>NUCLEOTIDE SEQUENCE [LARGE SCALE GENOMIC DNA]</scope>
    <source>
        <strain evidence="7">KCTC 32041</strain>
    </source>
</reference>
<evidence type="ECO:0000313" key="6">
    <source>
        <dbReference type="EMBL" id="GGX80135.1"/>
    </source>
</evidence>
<dbReference type="Gene3D" id="3.30.70.920">
    <property type="match status" value="1"/>
</dbReference>
<dbReference type="InterPro" id="IPR000485">
    <property type="entry name" value="AsnC-type_HTH_dom"/>
</dbReference>
<organism evidence="6 7">
    <name type="scientific">Vogesella alkaliphila</name>
    <dbReference type="NCBI Taxonomy" id="1193621"/>
    <lineage>
        <taxon>Bacteria</taxon>
        <taxon>Pseudomonadati</taxon>
        <taxon>Pseudomonadota</taxon>
        <taxon>Betaproteobacteria</taxon>
        <taxon>Neisseriales</taxon>
        <taxon>Chromobacteriaceae</taxon>
        <taxon>Vogesella</taxon>
    </lineage>
</organism>
<sequence>MQGSFFNLVTAKRQLTYLLIGGYLVKTQRSNLNLSRQLDRIDRKILLHLQENGRIAMTELAEKVGLSTTPCTERVRRLEREGVIEGYHAKLNPQALGASLLVFVEIKLSAKSGDIFDAFRREVQKLPDVLECHLVSGEYDYLLKVRLPDMSMYRNILGDILLKLPQANESRSYVVMEEVKETGILSITP</sequence>
<dbReference type="PRINTS" id="PR00033">
    <property type="entry name" value="HTHASNC"/>
</dbReference>
<dbReference type="InterPro" id="IPR019885">
    <property type="entry name" value="Tscrpt_reg_HTH_AsnC-type_CS"/>
</dbReference>
<dbReference type="InterPro" id="IPR011008">
    <property type="entry name" value="Dimeric_a/b-barrel"/>
</dbReference>
<accession>A0ABQ2YF72</accession>
<dbReference type="SUPFAM" id="SSF46785">
    <property type="entry name" value="Winged helix' DNA-binding domain"/>
    <property type="match status" value="1"/>
</dbReference>
<evidence type="ECO:0000256" key="1">
    <source>
        <dbReference type="ARBA" id="ARBA00023015"/>
    </source>
</evidence>
<dbReference type="InterPro" id="IPR019888">
    <property type="entry name" value="Tscrpt_reg_AsnC-like"/>
</dbReference>
<evidence type="ECO:0000256" key="2">
    <source>
        <dbReference type="ARBA" id="ARBA00023125"/>
    </source>
</evidence>
<dbReference type="Gene3D" id="1.10.10.10">
    <property type="entry name" value="Winged helix-like DNA-binding domain superfamily/Winged helix DNA-binding domain"/>
    <property type="match status" value="1"/>
</dbReference>
<dbReference type="EMBL" id="BMYW01000001">
    <property type="protein sequence ID" value="GGX80135.1"/>
    <property type="molecule type" value="Genomic_DNA"/>
</dbReference>
<dbReference type="SMART" id="SM00344">
    <property type="entry name" value="HTH_ASNC"/>
    <property type="match status" value="1"/>
</dbReference>
<keyword evidence="7" id="KW-1185">Reference proteome</keyword>
<keyword evidence="4" id="KW-0804">Transcription</keyword>
<keyword evidence="3" id="KW-0010">Activator</keyword>
<dbReference type="PANTHER" id="PTHR30154">
    <property type="entry name" value="LEUCINE-RESPONSIVE REGULATORY PROTEIN"/>
    <property type="match status" value="1"/>
</dbReference>
<comment type="caution">
    <text evidence="6">The sequence shown here is derived from an EMBL/GenBank/DDBJ whole genome shotgun (WGS) entry which is preliminary data.</text>
</comment>
<dbReference type="InterPro" id="IPR036390">
    <property type="entry name" value="WH_DNA-bd_sf"/>
</dbReference>
<dbReference type="Pfam" id="PF13412">
    <property type="entry name" value="HTH_24"/>
    <property type="match status" value="1"/>
</dbReference>
<keyword evidence="2" id="KW-0238">DNA-binding</keyword>
<evidence type="ECO:0000259" key="5">
    <source>
        <dbReference type="PROSITE" id="PS50956"/>
    </source>
</evidence>
<dbReference type="InterPro" id="IPR011991">
    <property type="entry name" value="ArsR-like_HTH"/>
</dbReference>
<dbReference type="Proteomes" id="UP000600877">
    <property type="component" value="Unassembled WGS sequence"/>
</dbReference>
<dbReference type="InterPro" id="IPR036388">
    <property type="entry name" value="WH-like_DNA-bd_sf"/>
</dbReference>
<dbReference type="SUPFAM" id="SSF54909">
    <property type="entry name" value="Dimeric alpha+beta barrel"/>
    <property type="match status" value="1"/>
</dbReference>
<feature type="domain" description="HTH asnC-type" evidence="5">
    <location>
        <begin position="38"/>
        <end position="99"/>
    </location>
</feature>
<dbReference type="InterPro" id="IPR019887">
    <property type="entry name" value="Tscrpt_reg_AsnC/Lrp_C"/>
</dbReference>
<dbReference type="Pfam" id="PF01037">
    <property type="entry name" value="AsnC_trans_reg"/>
    <property type="match status" value="1"/>
</dbReference>
<gene>
    <name evidence="6" type="primary">lrp</name>
    <name evidence="6" type="ORF">GCM10011290_04690</name>
</gene>
<name>A0ABQ2YF72_9NEIS</name>
<dbReference type="PROSITE" id="PS00519">
    <property type="entry name" value="HTH_ASNC_1"/>
    <property type="match status" value="1"/>
</dbReference>
<dbReference type="CDD" id="cd00090">
    <property type="entry name" value="HTH_ARSR"/>
    <property type="match status" value="1"/>
</dbReference>
<protein>
    <submittedName>
        <fullName evidence="6">AsnC family transcriptional regulator</fullName>
    </submittedName>
</protein>